<evidence type="ECO:0000259" key="7">
    <source>
        <dbReference type="Pfam" id="PF09335"/>
    </source>
</evidence>
<evidence type="ECO:0000256" key="6">
    <source>
        <dbReference type="SAM" id="Phobius"/>
    </source>
</evidence>
<keyword evidence="5 6" id="KW-0472">Membrane</keyword>
<gene>
    <name evidence="8" type="ORF">HW932_10115</name>
</gene>
<dbReference type="GO" id="GO:0005886">
    <property type="term" value="C:plasma membrane"/>
    <property type="evidence" value="ECO:0007669"/>
    <property type="project" value="UniProtKB-SubCell"/>
</dbReference>
<keyword evidence="9" id="KW-1185">Reference proteome</keyword>
<dbReference type="PANTHER" id="PTHR42709:SF6">
    <property type="entry name" value="UNDECAPRENYL PHOSPHATE TRANSPORTER A"/>
    <property type="match status" value="1"/>
</dbReference>
<dbReference type="RefSeq" id="WP_176976380.1">
    <property type="nucleotide sequence ID" value="NZ_JABZEO010000006.1"/>
</dbReference>
<organism evidence="8 9">
    <name type="scientific">Allochromatium humboldtianum</name>
    <dbReference type="NCBI Taxonomy" id="504901"/>
    <lineage>
        <taxon>Bacteria</taxon>
        <taxon>Pseudomonadati</taxon>
        <taxon>Pseudomonadota</taxon>
        <taxon>Gammaproteobacteria</taxon>
        <taxon>Chromatiales</taxon>
        <taxon>Chromatiaceae</taxon>
        <taxon>Allochromatium</taxon>
    </lineage>
</organism>
<evidence type="ECO:0000313" key="8">
    <source>
        <dbReference type="EMBL" id="NVZ09616.1"/>
    </source>
</evidence>
<keyword evidence="4 6" id="KW-1133">Transmembrane helix</keyword>
<evidence type="ECO:0000256" key="2">
    <source>
        <dbReference type="ARBA" id="ARBA00022475"/>
    </source>
</evidence>
<evidence type="ECO:0000256" key="3">
    <source>
        <dbReference type="ARBA" id="ARBA00022692"/>
    </source>
</evidence>
<dbReference type="Pfam" id="PF09335">
    <property type="entry name" value="VTT_dom"/>
    <property type="match status" value="1"/>
</dbReference>
<reference evidence="8 9" key="1">
    <citation type="submission" date="2020-06" db="EMBL/GenBank/DDBJ databases">
        <title>Whole-genome sequence of Allochromatium humboldtianum DSM 21881, type strain.</title>
        <authorList>
            <person name="Kyndt J.A."/>
            <person name="Meyer T.E."/>
        </authorList>
    </citation>
    <scope>NUCLEOTIDE SEQUENCE [LARGE SCALE GENOMIC DNA]</scope>
    <source>
        <strain evidence="8 9">DSM 21881</strain>
    </source>
</reference>
<evidence type="ECO:0000256" key="1">
    <source>
        <dbReference type="ARBA" id="ARBA00004651"/>
    </source>
</evidence>
<feature type="transmembrane region" description="Helical" evidence="6">
    <location>
        <begin position="140"/>
        <end position="163"/>
    </location>
</feature>
<dbReference type="InterPro" id="IPR032816">
    <property type="entry name" value="VTT_dom"/>
</dbReference>
<feature type="domain" description="VTT" evidence="7">
    <location>
        <begin position="34"/>
        <end position="160"/>
    </location>
</feature>
<dbReference type="InterPro" id="IPR051311">
    <property type="entry name" value="DedA_domain"/>
</dbReference>
<feature type="transmembrane region" description="Helical" evidence="6">
    <location>
        <begin position="56"/>
        <end position="79"/>
    </location>
</feature>
<comment type="caution">
    <text evidence="8">The sequence shown here is derived from an EMBL/GenBank/DDBJ whole genome shotgun (WGS) entry which is preliminary data.</text>
</comment>
<keyword evidence="2" id="KW-1003">Cell membrane</keyword>
<comment type="subcellular location">
    <subcellularLocation>
        <location evidence="1">Cell membrane</location>
        <topology evidence="1">Multi-pass membrane protein</topology>
    </subcellularLocation>
</comment>
<protein>
    <submittedName>
        <fullName evidence="8">DedA family protein</fullName>
    </submittedName>
</protein>
<dbReference type="Proteomes" id="UP000592294">
    <property type="component" value="Unassembled WGS sequence"/>
</dbReference>
<dbReference type="AlphaFoldDB" id="A0A850RBC3"/>
<accession>A0A850RBC3</accession>
<name>A0A850RBC3_9GAMM</name>
<keyword evidence="3 6" id="KW-0812">Transmembrane</keyword>
<dbReference type="EMBL" id="JABZEO010000006">
    <property type="protein sequence ID" value="NVZ09616.1"/>
    <property type="molecule type" value="Genomic_DNA"/>
</dbReference>
<dbReference type="PANTHER" id="PTHR42709">
    <property type="entry name" value="ALKALINE PHOSPHATASE LIKE PROTEIN"/>
    <property type="match status" value="1"/>
</dbReference>
<feature type="transmembrane region" description="Helical" evidence="6">
    <location>
        <begin position="175"/>
        <end position="194"/>
    </location>
</feature>
<evidence type="ECO:0000256" key="5">
    <source>
        <dbReference type="ARBA" id="ARBA00023136"/>
    </source>
</evidence>
<proteinExistence type="predicted"/>
<sequence>MLHDMIDWLVTTVDGWGYTGVMALMAIESSFIPFPSEVVLIPAGYLAHQGKMDPTLVLLASIVGCLIGAFVNYGLALAVGRPFLERYGRYFFIAPHVLHKTDDFFERHGAISTFTGRLIPGIRQLISIPAGLARMRIATFAFYTAFGAGLWSLVLIALGYFIGGNEALIRENLPLVTVAALVFVALTLLGYVLWNRRRQPAQAD</sequence>
<evidence type="ECO:0000256" key="4">
    <source>
        <dbReference type="ARBA" id="ARBA00022989"/>
    </source>
</evidence>
<evidence type="ECO:0000313" key="9">
    <source>
        <dbReference type="Proteomes" id="UP000592294"/>
    </source>
</evidence>